<organism evidence="2 3">
    <name type="scientific">Streptomyces cirratus</name>
    <dbReference type="NCBI Taxonomy" id="68187"/>
    <lineage>
        <taxon>Bacteria</taxon>
        <taxon>Bacillati</taxon>
        <taxon>Actinomycetota</taxon>
        <taxon>Actinomycetes</taxon>
        <taxon>Kitasatosporales</taxon>
        <taxon>Streptomycetaceae</taxon>
        <taxon>Streptomyces</taxon>
    </lineage>
</organism>
<comment type="caution">
    <text evidence="2">The sequence shown here is derived from an EMBL/GenBank/DDBJ whole genome shotgun (WGS) entry which is preliminary data.</text>
</comment>
<evidence type="ECO:0000256" key="1">
    <source>
        <dbReference type="SAM" id="MobiDB-lite"/>
    </source>
</evidence>
<dbReference type="EMBL" id="BMVP01000003">
    <property type="protein sequence ID" value="GHB51057.1"/>
    <property type="molecule type" value="Genomic_DNA"/>
</dbReference>
<evidence type="ECO:0000313" key="3">
    <source>
        <dbReference type="Proteomes" id="UP000642673"/>
    </source>
</evidence>
<reference evidence="3" key="1">
    <citation type="journal article" date="2019" name="Int. J. Syst. Evol. Microbiol.">
        <title>The Global Catalogue of Microorganisms (GCM) 10K type strain sequencing project: providing services to taxonomists for standard genome sequencing and annotation.</title>
        <authorList>
            <consortium name="The Broad Institute Genomics Platform"/>
            <consortium name="The Broad Institute Genome Sequencing Center for Infectious Disease"/>
            <person name="Wu L."/>
            <person name="Ma J."/>
        </authorList>
    </citation>
    <scope>NUCLEOTIDE SEQUENCE [LARGE SCALE GENOMIC DNA]</scope>
    <source>
        <strain evidence="3">JCM 4738</strain>
    </source>
</reference>
<feature type="region of interest" description="Disordered" evidence="1">
    <location>
        <begin position="1"/>
        <end position="53"/>
    </location>
</feature>
<gene>
    <name evidence="2" type="ORF">GCM10010347_20980</name>
</gene>
<name>A0ABQ3EUJ9_9ACTN</name>
<keyword evidence="3" id="KW-1185">Reference proteome</keyword>
<protein>
    <submittedName>
        <fullName evidence="2">Uncharacterized protein</fullName>
    </submittedName>
</protein>
<feature type="compositionally biased region" description="Basic and acidic residues" evidence="1">
    <location>
        <begin position="1"/>
        <end position="13"/>
    </location>
</feature>
<dbReference type="Proteomes" id="UP000642673">
    <property type="component" value="Unassembled WGS sequence"/>
</dbReference>
<accession>A0ABQ3EUJ9</accession>
<evidence type="ECO:0000313" key="2">
    <source>
        <dbReference type="EMBL" id="GHB51057.1"/>
    </source>
</evidence>
<proteinExistence type="predicted"/>
<sequence length="111" mass="11932">MENRTQRETRGLDGADADGPTTPPGLAEARAERDARPGMTGFGVLAGRDPLPRRIRAVHDPSRWDEGLPDDSHRGRPAARLTCRTLPQLCVTSLMNTMPSVSARWAGSSGA</sequence>